<feature type="region of interest" description="Disordered" evidence="5">
    <location>
        <begin position="104"/>
        <end position="126"/>
    </location>
</feature>
<evidence type="ECO:0000256" key="1">
    <source>
        <dbReference type="ARBA" id="ARBA00008693"/>
    </source>
</evidence>
<accession>A0AAN5CH15</accession>
<evidence type="ECO:0000256" key="4">
    <source>
        <dbReference type="ARBA" id="ARBA00023157"/>
    </source>
</evidence>
<dbReference type="GO" id="GO:0005179">
    <property type="term" value="F:hormone activity"/>
    <property type="evidence" value="ECO:0007669"/>
    <property type="project" value="UniProtKB-KW"/>
</dbReference>
<comment type="caution">
    <text evidence="6">The sequence shown here is derived from an EMBL/GenBank/DDBJ whole genome shotgun (WGS) entry which is preliminary data.</text>
</comment>
<evidence type="ECO:0000256" key="2">
    <source>
        <dbReference type="ARBA" id="ARBA00011748"/>
    </source>
</evidence>
<keyword evidence="4" id="KW-1015">Disulfide bond</keyword>
<comment type="subunit">
    <text evidence="2">Homodimer; disulfide-linked.</text>
</comment>
<evidence type="ECO:0000313" key="6">
    <source>
        <dbReference type="EMBL" id="GMR44089.1"/>
    </source>
</evidence>
<gene>
    <name evidence="6" type="ORF">PMAYCL1PPCAC_14284</name>
</gene>
<dbReference type="GO" id="GO:0006874">
    <property type="term" value="P:intracellular calcium ion homeostasis"/>
    <property type="evidence" value="ECO:0007669"/>
    <property type="project" value="TreeGrafter"/>
</dbReference>
<proteinExistence type="inferred from homology"/>
<sequence>EEEEGGGGPSTSSRHVLSDSASEEEKKKYVEKQIELIVSQAKLNPGSRRMLEKAVKLVVCEGVSMASVAFRVGIPSSTMFPYVVKARTQLEGIVEPPHVQTKKRRMNGKKVESSAPVLDSPEGNGEMKKVEEATVDEISYVVNEVLTLNNVDKKRREKIYEILVDVLTGTSAPLEACKKRHAHLSSVASYLARARGRLGARLPKQKEDPQPQVEKEAYPYEKGTVVLAGQRLPQSMNEICLMITRGELSHIVAQPYEGTRAELKRKVQDVISRFRDMSQHRVVPDAVLRMLVDHVPVNEAADEFDIAPVTVGGYTKLMRMLIDVNDLTIVEEDGTKRVIPPRQRYERGKGGVRKKKKLMEVESSGDNEDTEEEEEFQ</sequence>
<dbReference type="GO" id="GO:0005615">
    <property type="term" value="C:extracellular space"/>
    <property type="evidence" value="ECO:0007669"/>
    <property type="project" value="TreeGrafter"/>
</dbReference>
<organism evidence="6 7">
    <name type="scientific">Pristionchus mayeri</name>
    <dbReference type="NCBI Taxonomy" id="1317129"/>
    <lineage>
        <taxon>Eukaryota</taxon>
        <taxon>Metazoa</taxon>
        <taxon>Ecdysozoa</taxon>
        <taxon>Nematoda</taxon>
        <taxon>Chromadorea</taxon>
        <taxon>Rhabditida</taxon>
        <taxon>Rhabditina</taxon>
        <taxon>Diplogasteromorpha</taxon>
        <taxon>Diplogasteroidea</taxon>
        <taxon>Neodiplogasteridae</taxon>
        <taxon>Pristionchus</taxon>
    </lineage>
</organism>
<evidence type="ECO:0000313" key="7">
    <source>
        <dbReference type="Proteomes" id="UP001328107"/>
    </source>
</evidence>
<dbReference type="AlphaFoldDB" id="A0AAN5CH15"/>
<name>A0AAN5CH15_9BILA</name>
<evidence type="ECO:0000256" key="5">
    <source>
        <dbReference type="SAM" id="MobiDB-lite"/>
    </source>
</evidence>
<keyword evidence="7" id="KW-1185">Reference proteome</keyword>
<feature type="compositionally biased region" description="Acidic residues" evidence="5">
    <location>
        <begin position="363"/>
        <end position="377"/>
    </location>
</feature>
<comment type="similarity">
    <text evidence="1">Belongs to the stanniocalcin family.</text>
</comment>
<dbReference type="EMBL" id="BTRK01000003">
    <property type="protein sequence ID" value="GMR44089.1"/>
    <property type="molecule type" value="Genomic_DNA"/>
</dbReference>
<feature type="region of interest" description="Disordered" evidence="5">
    <location>
        <begin position="1"/>
        <end position="24"/>
    </location>
</feature>
<dbReference type="InterPro" id="IPR004978">
    <property type="entry name" value="Stanniocalcin"/>
</dbReference>
<reference evidence="7" key="1">
    <citation type="submission" date="2022-10" db="EMBL/GenBank/DDBJ databases">
        <title>Genome assembly of Pristionchus species.</title>
        <authorList>
            <person name="Yoshida K."/>
            <person name="Sommer R.J."/>
        </authorList>
    </citation>
    <scope>NUCLEOTIDE SEQUENCE [LARGE SCALE GENOMIC DNA]</scope>
    <source>
        <strain evidence="7">RS5460</strain>
    </source>
</reference>
<dbReference type="PANTHER" id="PTHR11245">
    <property type="entry name" value="STANNIOCALCIN"/>
    <property type="match status" value="1"/>
</dbReference>
<feature type="region of interest" description="Disordered" evidence="5">
    <location>
        <begin position="341"/>
        <end position="377"/>
    </location>
</feature>
<keyword evidence="3" id="KW-0372">Hormone</keyword>
<dbReference type="PANTHER" id="PTHR11245:SF6">
    <property type="entry name" value="DUF19 DOMAIN-CONTAINING PROTEIN"/>
    <property type="match status" value="1"/>
</dbReference>
<feature type="non-terminal residue" evidence="6">
    <location>
        <position position="1"/>
    </location>
</feature>
<protein>
    <recommendedName>
        <fullName evidence="8">HTH psq-type domain-containing protein</fullName>
    </recommendedName>
</protein>
<evidence type="ECO:0000256" key="3">
    <source>
        <dbReference type="ARBA" id="ARBA00022702"/>
    </source>
</evidence>
<evidence type="ECO:0008006" key="8">
    <source>
        <dbReference type="Google" id="ProtNLM"/>
    </source>
</evidence>
<dbReference type="Proteomes" id="UP001328107">
    <property type="component" value="Unassembled WGS sequence"/>
</dbReference>